<organism evidence="1">
    <name type="scientific">Fagus sylvatica</name>
    <name type="common">Beechnut</name>
    <dbReference type="NCBI Taxonomy" id="28930"/>
    <lineage>
        <taxon>Eukaryota</taxon>
        <taxon>Viridiplantae</taxon>
        <taxon>Streptophyta</taxon>
        <taxon>Embryophyta</taxon>
        <taxon>Tracheophyta</taxon>
        <taxon>Spermatophyta</taxon>
        <taxon>Magnoliopsida</taxon>
        <taxon>eudicotyledons</taxon>
        <taxon>Gunneridae</taxon>
        <taxon>Pentapetalae</taxon>
        <taxon>rosids</taxon>
        <taxon>fabids</taxon>
        <taxon>Fagales</taxon>
        <taxon>Fagaceae</taxon>
        <taxon>Fagus</taxon>
    </lineage>
</organism>
<sequence>MIAGGAGSGGRRNEIDEGPIPLNLVVEFQEQATHSSDEGVDINKFGVEVDEVGIVAIGEVDGLVVEGDLGGP</sequence>
<protein>
    <submittedName>
        <fullName evidence="1">Uncharacterized protein</fullName>
    </submittedName>
</protein>
<gene>
    <name evidence="1" type="ORF">FSB_LOCUS51560</name>
</gene>
<accession>A0A2N9IGU3</accession>
<proteinExistence type="predicted"/>
<dbReference type="EMBL" id="OIVN01005702">
    <property type="protein sequence ID" value="SPD23678.1"/>
    <property type="molecule type" value="Genomic_DNA"/>
</dbReference>
<dbReference type="AlphaFoldDB" id="A0A2N9IGU3"/>
<evidence type="ECO:0000313" key="1">
    <source>
        <dbReference type="EMBL" id="SPD23678.1"/>
    </source>
</evidence>
<reference evidence="1" key="1">
    <citation type="submission" date="2018-02" db="EMBL/GenBank/DDBJ databases">
        <authorList>
            <person name="Cohen D.B."/>
            <person name="Kent A.D."/>
        </authorList>
    </citation>
    <scope>NUCLEOTIDE SEQUENCE</scope>
</reference>
<name>A0A2N9IGU3_FAGSY</name>